<gene>
    <name evidence="4" type="ORF">F9K24_11915</name>
</gene>
<proteinExistence type="predicted"/>
<evidence type="ECO:0000313" key="5">
    <source>
        <dbReference type="Proteomes" id="UP000460298"/>
    </source>
</evidence>
<dbReference type="Gene3D" id="3.40.710.10">
    <property type="entry name" value="DD-peptidase/beta-lactamase superfamily"/>
    <property type="match status" value="1"/>
</dbReference>
<dbReference type="GO" id="GO:0008955">
    <property type="term" value="F:peptidoglycan glycosyltransferase activity"/>
    <property type="evidence" value="ECO:0007669"/>
    <property type="project" value="TreeGrafter"/>
</dbReference>
<dbReference type="PANTHER" id="PTHR32282:SF15">
    <property type="entry name" value="PENICILLIN-BINDING PROTEIN 1C"/>
    <property type="match status" value="1"/>
</dbReference>
<dbReference type="Proteomes" id="UP000460298">
    <property type="component" value="Unassembled WGS sequence"/>
</dbReference>
<dbReference type="GO" id="GO:0009252">
    <property type="term" value="P:peptidoglycan biosynthetic process"/>
    <property type="evidence" value="ECO:0007669"/>
    <property type="project" value="TreeGrafter"/>
</dbReference>
<reference evidence="4 5" key="1">
    <citation type="submission" date="2019-10" db="EMBL/GenBank/DDBJ databases">
        <title>Extracellular Electron Transfer in a Candidatus Methanoperedens spp. Enrichment Culture.</title>
        <authorList>
            <person name="Berger S."/>
            <person name="Rangel Shaw D."/>
            <person name="Berben T."/>
            <person name="In 'T Zandt M."/>
            <person name="Frank J."/>
            <person name="Reimann J."/>
            <person name="Jetten M.S.M."/>
            <person name="Welte C.U."/>
        </authorList>
    </citation>
    <scope>NUCLEOTIDE SEQUENCE [LARGE SCALE GENOMIC DNA]</scope>
    <source>
        <strain evidence="4">SB12</strain>
    </source>
</reference>
<dbReference type="GO" id="GO:0030288">
    <property type="term" value="C:outer membrane-bounded periplasmic space"/>
    <property type="evidence" value="ECO:0007669"/>
    <property type="project" value="TreeGrafter"/>
</dbReference>
<name>A0A833H0U5_9LEPT</name>
<sequence>MRGRLSGSGREALLSVTLLALPGLFVLLLLSLSARRIPVNSLRLISEEGVTIYFNTATVRNVDVLFSGEQPGWQERIRVADYLMQPVLVRLGIQSGVIRSGMSRLSAFFLDGVLMPVQIRDLALLLGEGSTATHMAGNAPALTLERTGFRGEIRSTISDAMQQSITAIVRSELAVLREQGAYQTSVVVLERQNDHLQLRAMVDTGAAHGLNGALLVRQAGSVLKPFIYAMAFDRFAVRPGDAVDDTPLRILDGSEAYEPRNHDNEFAGRITVREALAASRNIPAVRMLQLVGVREYGDFLRNVGLDHIEHPERYGLSMALGTGGASVLETAMLFSIPAAGGELLPLYMGTDDGPIFLTAAGRPVRDRPPVQRFFSRETSLLITHVLSDREARRISFGRRNYLDFPFDVAAKTGTSQSFRDSWTAGYTDRYIVAVWVGNYSGASMNAVSGLRGAARVFHQIVRMLAGQGHPTFRYPSDWRTASICRHPDEGDDCSRIEELLLPGDRHVDETVRRILLDRSSGLLLSPMAGQIFYLDPHRSEGQSIPFEWSASARLTLVRDGAVMPEFDDRKVEPGRMLVNLKRGRYEIRLIDQSGRSVQRRFEVR</sequence>
<dbReference type="AlphaFoldDB" id="A0A833H0U5"/>
<evidence type="ECO:0000256" key="1">
    <source>
        <dbReference type="ARBA" id="ARBA00022676"/>
    </source>
</evidence>
<protein>
    <recommendedName>
        <fullName evidence="3">Penicillin-binding protein transpeptidase domain-containing protein</fullName>
    </recommendedName>
</protein>
<keyword evidence="2" id="KW-0808">Transferase</keyword>
<dbReference type="GO" id="GO:0008658">
    <property type="term" value="F:penicillin binding"/>
    <property type="evidence" value="ECO:0007669"/>
    <property type="project" value="InterPro"/>
</dbReference>
<evidence type="ECO:0000313" key="4">
    <source>
        <dbReference type="EMBL" id="KAB2931983.1"/>
    </source>
</evidence>
<dbReference type="InterPro" id="IPR012338">
    <property type="entry name" value="Beta-lactam/transpept-like"/>
</dbReference>
<dbReference type="InterPro" id="IPR050396">
    <property type="entry name" value="Glycosyltr_51/Transpeptidase"/>
</dbReference>
<dbReference type="Pfam" id="PF00905">
    <property type="entry name" value="Transpeptidase"/>
    <property type="match status" value="1"/>
</dbReference>
<dbReference type="InterPro" id="IPR001460">
    <property type="entry name" value="PCN-bd_Tpept"/>
</dbReference>
<dbReference type="SUPFAM" id="SSF56601">
    <property type="entry name" value="beta-lactamase/transpeptidase-like"/>
    <property type="match status" value="1"/>
</dbReference>
<organism evidence="4 5">
    <name type="scientific">Leptonema illini</name>
    <dbReference type="NCBI Taxonomy" id="183"/>
    <lineage>
        <taxon>Bacteria</taxon>
        <taxon>Pseudomonadati</taxon>
        <taxon>Spirochaetota</taxon>
        <taxon>Spirochaetia</taxon>
        <taxon>Leptospirales</taxon>
        <taxon>Leptospiraceae</taxon>
        <taxon>Leptonema</taxon>
    </lineage>
</organism>
<evidence type="ECO:0000256" key="2">
    <source>
        <dbReference type="ARBA" id="ARBA00022679"/>
    </source>
</evidence>
<feature type="domain" description="Penicillin-binding protein transpeptidase" evidence="3">
    <location>
        <begin position="218"/>
        <end position="438"/>
    </location>
</feature>
<keyword evidence="1" id="KW-0328">Glycosyltransferase</keyword>
<dbReference type="EMBL" id="WBUI01000011">
    <property type="protein sequence ID" value="KAB2931983.1"/>
    <property type="molecule type" value="Genomic_DNA"/>
</dbReference>
<accession>A0A833H0U5</accession>
<dbReference type="PANTHER" id="PTHR32282">
    <property type="entry name" value="BINDING PROTEIN TRANSPEPTIDASE, PUTATIVE-RELATED"/>
    <property type="match status" value="1"/>
</dbReference>
<evidence type="ECO:0000259" key="3">
    <source>
        <dbReference type="Pfam" id="PF00905"/>
    </source>
</evidence>
<comment type="caution">
    <text evidence="4">The sequence shown here is derived from an EMBL/GenBank/DDBJ whole genome shotgun (WGS) entry which is preliminary data.</text>
</comment>